<protein>
    <submittedName>
        <fullName evidence="1">Uncharacterized protein</fullName>
    </submittedName>
</protein>
<keyword evidence="2" id="KW-1185">Reference proteome</keyword>
<dbReference type="EMBL" id="BFAD01000005">
    <property type="protein sequence ID" value="GBE83040.1"/>
    <property type="molecule type" value="Genomic_DNA"/>
</dbReference>
<reference evidence="1 2" key="1">
    <citation type="journal article" date="2018" name="Sci. Rep.">
        <title>Genome sequence of the cauliflower mushroom Sparassis crispa (Hanabiratake) and its association with beneficial usage.</title>
        <authorList>
            <person name="Kiyama R."/>
            <person name="Furutani Y."/>
            <person name="Kawaguchi K."/>
            <person name="Nakanishi T."/>
        </authorList>
    </citation>
    <scope>NUCLEOTIDE SEQUENCE [LARGE SCALE GENOMIC DNA]</scope>
</reference>
<name>A0A401GLK8_9APHY</name>
<dbReference type="InParanoid" id="A0A401GLK8"/>
<sequence>MWSNVWSQLSLPGRQPCHVIVLCPSPQELHSTLPALFDLVKRLVMKSRVNTTTILVALVCVERWGRNVVVDCARLNCRGTFLVALIVARKNVDKRQIPLRRLAAWPGQPTCWPITTT</sequence>
<dbReference type="RefSeq" id="XP_027613953.1">
    <property type="nucleotide sequence ID" value="XM_027758152.1"/>
</dbReference>
<comment type="caution">
    <text evidence="1">The sequence shown here is derived from an EMBL/GenBank/DDBJ whole genome shotgun (WGS) entry which is preliminary data.</text>
</comment>
<proteinExistence type="predicted"/>
<gene>
    <name evidence="1" type="ORF">SCP_0500830</name>
</gene>
<organism evidence="1 2">
    <name type="scientific">Sparassis crispa</name>
    <dbReference type="NCBI Taxonomy" id="139825"/>
    <lineage>
        <taxon>Eukaryota</taxon>
        <taxon>Fungi</taxon>
        <taxon>Dikarya</taxon>
        <taxon>Basidiomycota</taxon>
        <taxon>Agaricomycotina</taxon>
        <taxon>Agaricomycetes</taxon>
        <taxon>Polyporales</taxon>
        <taxon>Sparassidaceae</taxon>
        <taxon>Sparassis</taxon>
    </lineage>
</organism>
<evidence type="ECO:0000313" key="2">
    <source>
        <dbReference type="Proteomes" id="UP000287166"/>
    </source>
</evidence>
<dbReference type="GeneID" id="38779957"/>
<accession>A0A401GLK8</accession>
<evidence type="ECO:0000313" key="1">
    <source>
        <dbReference type="EMBL" id="GBE83040.1"/>
    </source>
</evidence>
<dbReference type="AlphaFoldDB" id="A0A401GLK8"/>
<dbReference type="Proteomes" id="UP000287166">
    <property type="component" value="Unassembled WGS sequence"/>
</dbReference>